<protein>
    <recommendedName>
        <fullName evidence="4">C2H2-type domain-containing protein</fullName>
    </recommendedName>
</protein>
<keyword evidence="3" id="KW-1185">Reference proteome</keyword>
<proteinExistence type="predicted"/>
<name>A0ABR0R9K3_9EURO</name>
<organism evidence="2 3">
    <name type="scientific">Knufia obscura</name>
    <dbReference type="NCBI Taxonomy" id="1635080"/>
    <lineage>
        <taxon>Eukaryota</taxon>
        <taxon>Fungi</taxon>
        <taxon>Dikarya</taxon>
        <taxon>Ascomycota</taxon>
        <taxon>Pezizomycotina</taxon>
        <taxon>Eurotiomycetes</taxon>
        <taxon>Chaetothyriomycetidae</taxon>
        <taxon>Chaetothyriales</taxon>
        <taxon>Trichomeriaceae</taxon>
        <taxon>Knufia</taxon>
    </lineage>
</organism>
<evidence type="ECO:0008006" key="4">
    <source>
        <dbReference type="Google" id="ProtNLM"/>
    </source>
</evidence>
<dbReference type="RefSeq" id="XP_064725396.1">
    <property type="nucleotide sequence ID" value="XM_064878702.1"/>
</dbReference>
<accession>A0ABR0R9K3</accession>
<dbReference type="GeneID" id="90003761"/>
<gene>
    <name evidence="2" type="ORF">PMZ80_010312</name>
</gene>
<feature type="compositionally biased region" description="Low complexity" evidence="1">
    <location>
        <begin position="71"/>
        <end position="83"/>
    </location>
</feature>
<reference evidence="2 3" key="1">
    <citation type="journal article" date="2023" name="Res Sq">
        <title>Genomic and morphological characterization of Knufia obscura isolated from the Mars 2020 spacecraft assembly facility.</title>
        <authorList>
            <person name="Chander A.M."/>
            <person name="Teixeira M.M."/>
            <person name="Singh N.K."/>
            <person name="Williams M.P."/>
            <person name="Parker C.W."/>
            <person name="Leo P."/>
            <person name="Stajich J.E."/>
            <person name="Torok T."/>
            <person name="Tighe S."/>
            <person name="Mason C.E."/>
            <person name="Venkateswaran K."/>
        </authorList>
    </citation>
    <scope>NUCLEOTIDE SEQUENCE [LARGE SCALE GENOMIC DNA]</scope>
    <source>
        <strain evidence="2 3">CCFEE 5817</strain>
    </source>
</reference>
<feature type="region of interest" description="Disordered" evidence="1">
    <location>
        <begin position="68"/>
        <end position="126"/>
    </location>
</feature>
<feature type="region of interest" description="Disordered" evidence="1">
    <location>
        <begin position="41"/>
        <end position="60"/>
    </location>
</feature>
<evidence type="ECO:0000256" key="1">
    <source>
        <dbReference type="SAM" id="MobiDB-lite"/>
    </source>
</evidence>
<evidence type="ECO:0000313" key="3">
    <source>
        <dbReference type="Proteomes" id="UP001334248"/>
    </source>
</evidence>
<sequence>MSTMTTANLFPSSYFPPALYQQQQAREEMIFCDLPQSEYGLPTPPITPEDTDMSGTENIHPQFKPQFQQQTLSATTSPFTPSTSPKPSPITLPKRPNKRKSPADRDDNIPTRIHPHTSSSSFPKRPKLVQHNLTQPHDPRLDNKSNCMNCGRWFSTTGNLHNCIYHPGDWDRALTPAQCTDWKVGSWSCCMASLLGPGCRITRHRELDLGCTSLVKRTQIVSGHNSIVDQKMKQQSKFCLMYLGGSLGPKQDLDAL</sequence>
<dbReference type="Proteomes" id="UP001334248">
    <property type="component" value="Unassembled WGS sequence"/>
</dbReference>
<evidence type="ECO:0000313" key="2">
    <source>
        <dbReference type="EMBL" id="KAK5937306.1"/>
    </source>
</evidence>
<dbReference type="EMBL" id="JAVHJV010000017">
    <property type="protein sequence ID" value="KAK5937306.1"/>
    <property type="molecule type" value="Genomic_DNA"/>
</dbReference>
<comment type="caution">
    <text evidence="2">The sequence shown here is derived from an EMBL/GenBank/DDBJ whole genome shotgun (WGS) entry which is preliminary data.</text>
</comment>